<accession>A0AA88EAZ6</accession>
<evidence type="ECO:0000256" key="1">
    <source>
        <dbReference type="SAM" id="MobiDB-lite"/>
    </source>
</evidence>
<feature type="compositionally biased region" description="Basic and acidic residues" evidence="1">
    <location>
        <begin position="9"/>
        <end position="25"/>
    </location>
</feature>
<name>A0AA88EAZ6_FICCA</name>
<feature type="non-terminal residue" evidence="2">
    <location>
        <position position="34"/>
    </location>
</feature>
<evidence type="ECO:0000313" key="3">
    <source>
        <dbReference type="Proteomes" id="UP001187192"/>
    </source>
</evidence>
<comment type="caution">
    <text evidence="2">The sequence shown here is derived from an EMBL/GenBank/DDBJ whole genome shotgun (WGS) entry which is preliminary data.</text>
</comment>
<feature type="region of interest" description="Disordered" evidence="1">
    <location>
        <begin position="1"/>
        <end position="34"/>
    </location>
</feature>
<keyword evidence="3" id="KW-1185">Reference proteome</keyword>
<gene>
    <name evidence="2" type="ORF">TIFTF001_055516</name>
</gene>
<reference evidence="2" key="1">
    <citation type="submission" date="2023-07" db="EMBL/GenBank/DDBJ databases">
        <title>draft genome sequence of fig (Ficus carica).</title>
        <authorList>
            <person name="Takahashi T."/>
            <person name="Nishimura K."/>
        </authorList>
    </citation>
    <scope>NUCLEOTIDE SEQUENCE</scope>
</reference>
<dbReference type="AlphaFoldDB" id="A0AA88EAZ6"/>
<protein>
    <submittedName>
        <fullName evidence="2">Uncharacterized protein</fullName>
    </submittedName>
</protein>
<sequence>MTGVSAAPKIERRWEASESELREDGVPMSAMVEE</sequence>
<proteinExistence type="predicted"/>
<evidence type="ECO:0000313" key="2">
    <source>
        <dbReference type="EMBL" id="GMN71201.1"/>
    </source>
</evidence>
<dbReference type="Proteomes" id="UP001187192">
    <property type="component" value="Unassembled WGS sequence"/>
</dbReference>
<dbReference type="EMBL" id="BTGU01017720">
    <property type="protein sequence ID" value="GMN71201.1"/>
    <property type="molecule type" value="Genomic_DNA"/>
</dbReference>
<organism evidence="2 3">
    <name type="scientific">Ficus carica</name>
    <name type="common">Common fig</name>
    <dbReference type="NCBI Taxonomy" id="3494"/>
    <lineage>
        <taxon>Eukaryota</taxon>
        <taxon>Viridiplantae</taxon>
        <taxon>Streptophyta</taxon>
        <taxon>Embryophyta</taxon>
        <taxon>Tracheophyta</taxon>
        <taxon>Spermatophyta</taxon>
        <taxon>Magnoliopsida</taxon>
        <taxon>eudicotyledons</taxon>
        <taxon>Gunneridae</taxon>
        <taxon>Pentapetalae</taxon>
        <taxon>rosids</taxon>
        <taxon>fabids</taxon>
        <taxon>Rosales</taxon>
        <taxon>Moraceae</taxon>
        <taxon>Ficeae</taxon>
        <taxon>Ficus</taxon>
    </lineage>
</organism>